<keyword evidence="2" id="KW-1185">Reference proteome</keyword>
<dbReference type="Proteomes" id="UP000319383">
    <property type="component" value="Chromosome"/>
</dbReference>
<dbReference type="AlphaFoldDB" id="A0A517ZM63"/>
<evidence type="ECO:0000313" key="2">
    <source>
        <dbReference type="Proteomes" id="UP000319383"/>
    </source>
</evidence>
<evidence type="ECO:0000313" key="1">
    <source>
        <dbReference type="EMBL" id="QDU43547.1"/>
    </source>
</evidence>
<name>A0A517ZM63_9PLAN</name>
<organism evidence="1 2">
    <name type="scientific">Symmachiella dynata</name>
    <dbReference type="NCBI Taxonomy" id="2527995"/>
    <lineage>
        <taxon>Bacteria</taxon>
        <taxon>Pseudomonadati</taxon>
        <taxon>Planctomycetota</taxon>
        <taxon>Planctomycetia</taxon>
        <taxon>Planctomycetales</taxon>
        <taxon>Planctomycetaceae</taxon>
        <taxon>Symmachiella</taxon>
    </lineage>
</organism>
<dbReference type="KEGG" id="sdyn:Mal52_20230"/>
<reference evidence="1 2" key="1">
    <citation type="submission" date="2019-02" db="EMBL/GenBank/DDBJ databases">
        <title>Deep-cultivation of Planctomycetes and their phenomic and genomic characterization uncovers novel biology.</title>
        <authorList>
            <person name="Wiegand S."/>
            <person name="Jogler M."/>
            <person name="Boedeker C."/>
            <person name="Pinto D."/>
            <person name="Vollmers J."/>
            <person name="Rivas-Marin E."/>
            <person name="Kohn T."/>
            <person name="Peeters S.H."/>
            <person name="Heuer A."/>
            <person name="Rast P."/>
            <person name="Oberbeckmann S."/>
            <person name="Bunk B."/>
            <person name="Jeske O."/>
            <person name="Meyerdierks A."/>
            <person name="Storesund J.E."/>
            <person name="Kallscheuer N."/>
            <person name="Luecker S."/>
            <person name="Lage O.M."/>
            <person name="Pohl T."/>
            <person name="Merkel B.J."/>
            <person name="Hornburger P."/>
            <person name="Mueller R.-W."/>
            <person name="Bruemmer F."/>
            <person name="Labrenz M."/>
            <person name="Spormann A.M."/>
            <person name="Op den Camp H."/>
            <person name="Overmann J."/>
            <person name="Amann R."/>
            <person name="Jetten M.S.M."/>
            <person name="Mascher T."/>
            <person name="Medema M.H."/>
            <person name="Devos D.P."/>
            <person name="Kaster A.-K."/>
            <person name="Ovreas L."/>
            <person name="Rohde M."/>
            <person name="Galperin M.Y."/>
            <person name="Jogler C."/>
        </authorList>
    </citation>
    <scope>NUCLEOTIDE SEQUENCE [LARGE SCALE GENOMIC DNA]</scope>
    <source>
        <strain evidence="1 2">Mal52</strain>
    </source>
</reference>
<dbReference type="EMBL" id="CP036276">
    <property type="protein sequence ID" value="QDU43547.1"/>
    <property type="molecule type" value="Genomic_DNA"/>
</dbReference>
<proteinExistence type="predicted"/>
<accession>A0A517ZM63</accession>
<gene>
    <name evidence="1" type="ORF">Mal52_20230</name>
</gene>
<protein>
    <submittedName>
        <fullName evidence="1">Uncharacterized protein</fullName>
    </submittedName>
</protein>
<sequence>MQIALAIKNQFRQSASMCLCHLADDILRGRCISDVQTFRRDTGRLFHLSRIFNGDVHDSDSEIDCRETGLRDVSSAGEGMTGIEISVAAFVVSKTRPA</sequence>